<feature type="signal peptide" evidence="5">
    <location>
        <begin position="1"/>
        <end position="21"/>
    </location>
</feature>
<name>A0A9X0CKF0_9CNID</name>
<dbReference type="InterPro" id="IPR019734">
    <property type="entry name" value="TPR_rpt"/>
</dbReference>
<comment type="similarity">
    <text evidence="3">Belongs to the TTC27 family.</text>
</comment>
<dbReference type="OrthoDB" id="1936594at2759"/>
<dbReference type="AlphaFoldDB" id="A0A9X0CKF0"/>
<reference evidence="6" key="1">
    <citation type="submission" date="2023-01" db="EMBL/GenBank/DDBJ databases">
        <title>Genome assembly of the deep-sea coral Lophelia pertusa.</title>
        <authorList>
            <person name="Herrera S."/>
            <person name="Cordes E."/>
        </authorList>
    </citation>
    <scope>NUCLEOTIDE SEQUENCE</scope>
    <source>
        <strain evidence="6">USNM1676648</strain>
        <tissue evidence="6">Polyp</tissue>
    </source>
</reference>
<dbReference type="Proteomes" id="UP001163046">
    <property type="component" value="Unassembled WGS sequence"/>
</dbReference>
<evidence type="ECO:0000313" key="7">
    <source>
        <dbReference type="Proteomes" id="UP001163046"/>
    </source>
</evidence>
<keyword evidence="5" id="KW-0732">Signal</keyword>
<dbReference type="InterPro" id="IPR011990">
    <property type="entry name" value="TPR-like_helical_dom_sf"/>
</dbReference>
<comment type="caution">
    <text evidence="6">The sequence shown here is derived from an EMBL/GenBank/DDBJ whole genome shotgun (WGS) entry which is preliminary data.</text>
</comment>
<evidence type="ECO:0000256" key="1">
    <source>
        <dbReference type="ARBA" id="ARBA00022737"/>
    </source>
</evidence>
<keyword evidence="1" id="KW-0677">Repeat</keyword>
<evidence type="ECO:0000256" key="5">
    <source>
        <dbReference type="SAM" id="SignalP"/>
    </source>
</evidence>
<evidence type="ECO:0000256" key="4">
    <source>
        <dbReference type="PROSITE-ProRule" id="PRU00339"/>
    </source>
</evidence>
<proteinExistence type="inferred from homology"/>
<dbReference type="PANTHER" id="PTHR16193:SF0">
    <property type="entry name" value="TETRATRICOPEPTIDE REPEAT PROTEIN 27"/>
    <property type="match status" value="1"/>
</dbReference>
<dbReference type="Gene3D" id="1.25.40.10">
    <property type="entry name" value="Tetratricopeptide repeat domain"/>
    <property type="match status" value="1"/>
</dbReference>
<sequence length="746" mass="84847">HALILFTGVACLDLFIQCNWTGPMPPLASVLTNAGQECSNQQIVARVSQDGEFFNNPLMDAPLFLLVAKIILVESEESLTICQSACLWALRCLAVQRELLNERNETMKNLIFHLMDKVQERTTLLSVEINRSISSQIHLELGYLYLYYYDTKRAREHFSAAKTNLGLQVDLTGALGKRSKFQQKDSAQLVLLVQREEIISGVLTDESSEMSNQQNLPRDVALDDDVLLNKIQFKDMNLQQNNQTVLSALDHAVILGLTCEHQKSQAVQKLNKEKLLAYLEVITSQPKCWCVHMTALLMRSRLEKDSTRRMERSMMQLQALVDSIENSSPKVADRQMLFYCVPLPPKWNFQRDLAQFLLGMGVVKSAVEIFQRLHSWEDVVLCYQSLGWYAKAETLIRDQLKIKETALLWCLLGDTLKDASCYEKAWELSGHRNSRAQRSLGYLYLRAKDYAKSIPCFQKSLEINSLQEGVWFSLGCAAMVTEDLEVSSKAFHRCVSLDSENGEAWNNLSNIYIKTGQKLRAHLALKEALKANYESWHMWENFLVVSVDIGAFNDAISAYHRMMDFREKYCDIEVLGILVKAVNQGILDNQEQLASALKPKVLELMGRLTSQVTNNSEVWKLYSDLCWNGESQHDKEKALNFLVKAHRTRTQAPGWENDVSQFKAVTELTLHLSQVYMEVSQCKENKSEAVQLLSSAKLILKQLITRAKKHHTDSLTGNIQAELSQSVIDMEASVQRTVHFISSLKS</sequence>
<dbReference type="EMBL" id="MU827311">
    <property type="protein sequence ID" value="KAJ7360146.1"/>
    <property type="molecule type" value="Genomic_DNA"/>
</dbReference>
<dbReference type="PROSITE" id="PS50005">
    <property type="entry name" value="TPR"/>
    <property type="match status" value="1"/>
</dbReference>
<dbReference type="Pfam" id="PF13181">
    <property type="entry name" value="TPR_8"/>
    <property type="match status" value="2"/>
</dbReference>
<gene>
    <name evidence="6" type="primary">TTC27</name>
    <name evidence="6" type="ORF">OS493_018133</name>
</gene>
<evidence type="ECO:0000313" key="6">
    <source>
        <dbReference type="EMBL" id="KAJ7360146.1"/>
    </source>
</evidence>
<organism evidence="6 7">
    <name type="scientific">Desmophyllum pertusum</name>
    <dbReference type="NCBI Taxonomy" id="174260"/>
    <lineage>
        <taxon>Eukaryota</taxon>
        <taxon>Metazoa</taxon>
        <taxon>Cnidaria</taxon>
        <taxon>Anthozoa</taxon>
        <taxon>Hexacorallia</taxon>
        <taxon>Scleractinia</taxon>
        <taxon>Caryophylliina</taxon>
        <taxon>Caryophylliidae</taxon>
        <taxon>Desmophyllum</taxon>
    </lineage>
</organism>
<evidence type="ECO:0000256" key="2">
    <source>
        <dbReference type="ARBA" id="ARBA00022803"/>
    </source>
</evidence>
<feature type="repeat" description="TPR" evidence="4">
    <location>
        <begin position="434"/>
        <end position="467"/>
    </location>
</feature>
<keyword evidence="7" id="KW-1185">Reference proteome</keyword>
<feature type="non-terminal residue" evidence="6">
    <location>
        <position position="746"/>
    </location>
</feature>
<dbReference type="SMART" id="SM00028">
    <property type="entry name" value="TPR"/>
    <property type="match status" value="3"/>
</dbReference>
<feature type="chain" id="PRO_5040893222" evidence="5">
    <location>
        <begin position="22"/>
        <end position="746"/>
    </location>
</feature>
<evidence type="ECO:0000256" key="3">
    <source>
        <dbReference type="ARBA" id="ARBA00024020"/>
    </source>
</evidence>
<accession>A0A9X0CKF0</accession>
<dbReference type="PANTHER" id="PTHR16193">
    <property type="entry name" value="TETRATRICOPEPTIDE REPEAT PROTEIN 27"/>
    <property type="match status" value="1"/>
</dbReference>
<keyword evidence="2 4" id="KW-0802">TPR repeat</keyword>
<dbReference type="InterPro" id="IPR044244">
    <property type="entry name" value="TTC27/Emw1"/>
</dbReference>
<protein>
    <submittedName>
        <fullName evidence="6">Tetratricopeptide repeat domain 27</fullName>
    </submittedName>
</protein>
<dbReference type="SUPFAM" id="SSF48452">
    <property type="entry name" value="TPR-like"/>
    <property type="match status" value="2"/>
</dbReference>